<dbReference type="Proteomes" id="UP000034883">
    <property type="component" value="Chromosome"/>
</dbReference>
<keyword evidence="2" id="KW-1185">Reference proteome</keyword>
<accession>A0A0F6YNC6</accession>
<gene>
    <name evidence="1" type="ORF">DB32_007402</name>
</gene>
<evidence type="ECO:0000313" key="2">
    <source>
        <dbReference type="Proteomes" id="UP000034883"/>
    </source>
</evidence>
<dbReference type="AlphaFoldDB" id="A0A0F6YNC6"/>
<dbReference type="KEGG" id="samy:DB32_007402"/>
<evidence type="ECO:0000313" key="1">
    <source>
        <dbReference type="EMBL" id="AKF10253.1"/>
    </source>
</evidence>
<name>A0A0F6YNC6_9BACT</name>
<organism evidence="1 2">
    <name type="scientific">Sandaracinus amylolyticus</name>
    <dbReference type="NCBI Taxonomy" id="927083"/>
    <lineage>
        <taxon>Bacteria</taxon>
        <taxon>Pseudomonadati</taxon>
        <taxon>Myxococcota</taxon>
        <taxon>Polyangia</taxon>
        <taxon>Polyangiales</taxon>
        <taxon>Sandaracinaceae</taxon>
        <taxon>Sandaracinus</taxon>
    </lineage>
</organism>
<sequence>MLVVLASLPAVAEAQYDRTGSLRAANTTQVAVAREEVELDCTAGAPDELECALHVTWTLENTSETAQTPQIVFSWPHEAEARLTVEGAEIAELPTIRPLTVVVAPGSTTTVELRATLTLDWNYVAGESGVQGPLESLDALYARHPLLATPWVRVRRGFVWVRPDDLRFASIGPTHVRVRVPEGWHPGADLRATDEARVLTYESPRENAPRRIGMELTRGSRGDFFRHGGPFLALGGTIDAGVRGRVGYEIGLGEFVLVSVAVDTDFEEQAIVTPQVELASWGMVLIPSLSLGVGVPVRVTSTEDHPSTVGIRIESSATFFAAAFVATLDVWPGEGDFALSILGRVGL</sequence>
<dbReference type="EMBL" id="CP011125">
    <property type="protein sequence ID" value="AKF10253.1"/>
    <property type="molecule type" value="Genomic_DNA"/>
</dbReference>
<proteinExistence type="predicted"/>
<dbReference type="STRING" id="927083.DB32_007402"/>
<protein>
    <submittedName>
        <fullName evidence="1">Uncharacterized protein</fullName>
    </submittedName>
</protein>
<reference evidence="1 2" key="1">
    <citation type="submission" date="2015-03" db="EMBL/GenBank/DDBJ databases">
        <title>Genome assembly of Sandaracinus amylolyticus DSM 53668.</title>
        <authorList>
            <person name="Sharma G."/>
            <person name="Subramanian S."/>
        </authorList>
    </citation>
    <scope>NUCLEOTIDE SEQUENCE [LARGE SCALE GENOMIC DNA]</scope>
    <source>
        <strain evidence="1 2">DSM 53668</strain>
    </source>
</reference>